<accession>A0ABX5R8B9</accession>
<proteinExistence type="predicted"/>
<evidence type="ECO:0000313" key="1">
    <source>
        <dbReference type="EMBL" id="QAX81897.1"/>
    </source>
</evidence>
<evidence type="ECO:0000313" key="2">
    <source>
        <dbReference type="Proteomes" id="UP000288953"/>
    </source>
</evidence>
<keyword evidence="2" id="KW-1185">Reference proteome</keyword>
<protein>
    <submittedName>
        <fullName evidence="1">Uncharacterized protein</fullName>
    </submittedName>
</protein>
<organism evidence="1 2">
    <name type="scientific">Candidatus Pseudomonas adelgestsugas</name>
    <dbReference type="NCBI Taxonomy" id="1302376"/>
    <lineage>
        <taxon>Bacteria</taxon>
        <taxon>Pseudomonadati</taxon>
        <taxon>Pseudomonadota</taxon>
        <taxon>Gammaproteobacteria</taxon>
        <taxon>Pseudomonadales</taxon>
        <taxon>Pseudomonadaceae</taxon>
        <taxon>Pseudomonas</taxon>
    </lineage>
</organism>
<dbReference type="EMBL" id="CP026512">
    <property type="protein sequence ID" value="QAX81897.1"/>
    <property type="molecule type" value="Genomic_DNA"/>
</dbReference>
<sequence>MLTVVVTGGLAGTAMFTVEIEVIQRNLTNSQVFRHYFYHISKVLVKISALKIRLIIKS</sequence>
<dbReference type="Proteomes" id="UP000288953">
    <property type="component" value="Chromosome"/>
</dbReference>
<gene>
    <name evidence="1" type="ORF">C3B55_00564</name>
</gene>
<reference evidence="1 2" key="1">
    <citation type="journal article" date="2018" name="Genome Biol. Evol.">
        <title>Partnering With a Pest: Genomes of Hemlock Woolly Adelgid Symbionts Reveal Atypical Nutritional Provisioning Patterns in Dual-Obligate Bacteria.</title>
        <authorList>
            <person name="Weglarz K.M."/>
            <person name="Havill N.P."/>
            <person name="Burke G.R."/>
            <person name="von Dohlen C.D."/>
        </authorList>
    </citation>
    <scope>NUCLEOTIDE SEQUENCE [LARGE SCALE GENOMIC DNA]</scope>
    <source>
        <strain evidence="1 2">HWA_ENA</strain>
    </source>
</reference>
<name>A0ABX5R8B9_9PSED</name>